<keyword evidence="1" id="KW-0812">Transmembrane</keyword>
<evidence type="ECO:0000256" key="1">
    <source>
        <dbReference type="SAM" id="Phobius"/>
    </source>
</evidence>
<reference evidence="3" key="3">
    <citation type="submission" date="2025-09" db="UniProtKB">
        <authorList>
            <consortium name="Ensembl"/>
        </authorList>
    </citation>
    <scope>IDENTIFICATION</scope>
</reference>
<dbReference type="PANTHER" id="PTHR11422:SF3">
    <property type="entry name" value="G6F-LIKE PROTEIN"/>
    <property type="match status" value="1"/>
</dbReference>
<keyword evidence="1" id="KW-0472">Membrane</keyword>
<dbReference type="InterPro" id="IPR007110">
    <property type="entry name" value="Ig-like_dom"/>
</dbReference>
<feature type="transmembrane region" description="Helical" evidence="1">
    <location>
        <begin position="493"/>
        <end position="516"/>
    </location>
</feature>
<dbReference type="GO" id="GO:1990782">
    <property type="term" value="F:protein tyrosine kinase binding"/>
    <property type="evidence" value="ECO:0007669"/>
    <property type="project" value="TreeGrafter"/>
</dbReference>
<organism evidence="3 4">
    <name type="scientific">Pygocentrus nattereri</name>
    <name type="common">Red-bellied piranha</name>
    <dbReference type="NCBI Taxonomy" id="42514"/>
    <lineage>
        <taxon>Eukaryota</taxon>
        <taxon>Metazoa</taxon>
        <taxon>Chordata</taxon>
        <taxon>Craniata</taxon>
        <taxon>Vertebrata</taxon>
        <taxon>Euteleostomi</taxon>
        <taxon>Actinopterygii</taxon>
        <taxon>Neopterygii</taxon>
        <taxon>Teleostei</taxon>
        <taxon>Ostariophysi</taxon>
        <taxon>Characiformes</taxon>
        <taxon>Characoidei</taxon>
        <taxon>Pygocentrus</taxon>
    </lineage>
</organism>
<dbReference type="GO" id="GO:0042110">
    <property type="term" value="P:T cell activation"/>
    <property type="evidence" value="ECO:0007669"/>
    <property type="project" value="TreeGrafter"/>
</dbReference>
<dbReference type="PANTHER" id="PTHR11422">
    <property type="entry name" value="T-CELL SURFACE GLYCOPROTEIN CD4"/>
    <property type="match status" value="1"/>
</dbReference>
<dbReference type="Proteomes" id="UP001501920">
    <property type="component" value="Chromosome 3"/>
</dbReference>
<keyword evidence="4" id="KW-1185">Reference proteome</keyword>
<dbReference type="SUPFAM" id="SSF48726">
    <property type="entry name" value="Immunoglobulin"/>
    <property type="match status" value="2"/>
</dbReference>
<evidence type="ECO:0000313" key="3">
    <source>
        <dbReference type="Ensembl" id="ENSPNAP00000068078.1"/>
    </source>
</evidence>
<evidence type="ECO:0000313" key="4">
    <source>
        <dbReference type="Proteomes" id="UP001501920"/>
    </source>
</evidence>
<dbReference type="GeneTree" id="ENSGT01030000234988"/>
<dbReference type="Gene3D" id="2.60.40.10">
    <property type="entry name" value="Immunoglobulins"/>
    <property type="match status" value="2"/>
</dbReference>
<reference evidence="3 4" key="1">
    <citation type="submission" date="2020-10" db="EMBL/GenBank/DDBJ databases">
        <title>Pygocentrus nattereri (red-bellied piranha) genome, fPygNat1, primary haplotype.</title>
        <authorList>
            <person name="Myers G."/>
            <person name="Meyer A."/>
            <person name="Karagic N."/>
            <person name="Pippel M."/>
            <person name="Winkler S."/>
            <person name="Tracey A."/>
            <person name="Wood J."/>
            <person name="Formenti G."/>
            <person name="Howe K."/>
            <person name="Fedrigo O."/>
            <person name="Jarvis E.D."/>
        </authorList>
    </citation>
    <scope>NUCLEOTIDE SEQUENCE [LARGE SCALE GENOMIC DNA]</scope>
</reference>
<evidence type="ECO:0000259" key="2">
    <source>
        <dbReference type="PROSITE" id="PS50835"/>
    </source>
</evidence>
<dbReference type="InterPro" id="IPR036179">
    <property type="entry name" value="Ig-like_dom_sf"/>
</dbReference>
<reference evidence="3" key="2">
    <citation type="submission" date="2025-08" db="UniProtKB">
        <authorList>
            <consortium name="Ensembl"/>
        </authorList>
    </citation>
    <scope>IDENTIFICATION</scope>
</reference>
<protein>
    <recommendedName>
        <fullName evidence="2">Ig-like domain-containing protein</fullName>
    </recommendedName>
</protein>
<dbReference type="GO" id="GO:0070374">
    <property type="term" value="P:positive regulation of ERK1 and ERK2 cascade"/>
    <property type="evidence" value="ECO:0007669"/>
    <property type="project" value="TreeGrafter"/>
</dbReference>
<dbReference type="PROSITE" id="PS50835">
    <property type="entry name" value="IG_LIKE"/>
    <property type="match status" value="2"/>
</dbReference>
<name>A0AAR2KUR0_PYGNA</name>
<dbReference type="InterPro" id="IPR003599">
    <property type="entry name" value="Ig_sub"/>
</dbReference>
<dbReference type="GO" id="GO:0035723">
    <property type="term" value="P:interleukin-15-mediated signaling pathway"/>
    <property type="evidence" value="ECO:0007669"/>
    <property type="project" value="TreeGrafter"/>
</dbReference>
<dbReference type="GO" id="GO:0045121">
    <property type="term" value="C:membrane raft"/>
    <property type="evidence" value="ECO:0007669"/>
    <property type="project" value="TreeGrafter"/>
</dbReference>
<dbReference type="SMART" id="SM00409">
    <property type="entry name" value="IG"/>
    <property type="match status" value="3"/>
</dbReference>
<sequence>MCINLSCMIFTPHCTSLCLRTSPEFGSMRTYSLCFVLVYMCLILSSAPDRANNWTDVVIAQEGRPVTLPCSDGPATVAEQVTWMMMRPEEKHWTLLLSVNSSRRPVDRLLSSTHGRTFEIFEDVSLQFIATATDGGRYSCLMQQRGRKLKEKIILLALLKLTLAPAPPIPLGSTVRLTAQVSPYYAVAGGMWLSPAGVPLLTVVPAQGTLLTKLPRVNRGDNGLYICSIHVQGQSSKPEYKHTLNVTVNAWEAAKFPNIKYDSTGSKASLSNLPVTLPCPPVSGDYVQLYWWKPNLYMSNPEPELVFQFDRWRNHMKQNRSNFQLLGPSSVEAKGNFSFLLRPKLGDAGRYQCEVFLDSAVFGQSTTLTVLHVSNKTSSSTLDLICKYAERSQVKRAKWTHVERPDVQLPMKAMLGMLTVSVSLPVTPETAGQYICTLLLENSQTLNYTYTVTLPPPERPCCVSQRPTSTTTDSTGFLLTPAEGSSVPQPSALLPSLSLLLFLMPVIAVAVGVLLWRRGRCSLRRNVDVEHTLSHYSGEVENIYENPEDLRQSPLHGVYMVSYHCSSKRTFISGSTVWRVCVDVCLGRCLCASPHFIVSLTLAILTDEPA</sequence>
<dbReference type="Ensembl" id="ENSPNAT00000068751.1">
    <property type="protein sequence ID" value="ENSPNAP00000068078.1"/>
    <property type="gene ID" value="ENSPNAG00000020789.2"/>
</dbReference>
<dbReference type="GO" id="GO:0042289">
    <property type="term" value="F:MHC class II protein binding"/>
    <property type="evidence" value="ECO:0007669"/>
    <property type="project" value="TreeGrafter"/>
</dbReference>
<feature type="domain" description="Ig-like" evidence="2">
    <location>
        <begin position="48"/>
        <end position="150"/>
    </location>
</feature>
<feature type="domain" description="Ig-like" evidence="2">
    <location>
        <begin position="257"/>
        <end position="369"/>
    </location>
</feature>
<dbReference type="InterPro" id="IPR013783">
    <property type="entry name" value="Ig-like_fold"/>
</dbReference>
<dbReference type="GO" id="GO:0009897">
    <property type="term" value="C:external side of plasma membrane"/>
    <property type="evidence" value="ECO:0007669"/>
    <property type="project" value="TreeGrafter"/>
</dbReference>
<keyword evidence="1" id="KW-1133">Transmembrane helix</keyword>
<accession>A0AAR2KUR0</accession>
<dbReference type="AlphaFoldDB" id="A0AAR2KUR0"/>
<proteinExistence type="predicted"/>